<protein>
    <submittedName>
        <fullName evidence="3">YciI family protein</fullName>
    </submittedName>
</protein>
<organism evidence="3 4">
    <name type="scientific">Phenylobacterium glaciei</name>
    <dbReference type="NCBI Taxonomy" id="2803784"/>
    <lineage>
        <taxon>Bacteria</taxon>
        <taxon>Pseudomonadati</taxon>
        <taxon>Pseudomonadota</taxon>
        <taxon>Alphaproteobacteria</taxon>
        <taxon>Caulobacterales</taxon>
        <taxon>Caulobacteraceae</taxon>
        <taxon>Phenylobacterium</taxon>
    </lineage>
</organism>
<reference evidence="3" key="1">
    <citation type="submission" date="2021-04" db="EMBL/GenBank/DDBJ databases">
        <title>Draft genome assembly of strain Phenylobacterium sp. 20VBR1 using MiniION and Illumina platforms.</title>
        <authorList>
            <person name="Thomas F.A."/>
            <person name="Krishnan K.P."/>
            <person name="Sinha R.K."/>
        </authorList>
    </citation>
    <scope>NUCLEOTIDE SEQUENCE</scope>
    <source>
        <strain evidence="3">20VBR1</strain>
    </source>
</reference>
<accession>A0A941CYV8</accession>
<evidence type="ECO:0000256" key="1">
    <source>
        <dbReference type="ARBA" id="ARBA00007689"/>
    </source>
</evidence>
<dbReference type="Pfam" id="PF03795">
    <property type="entry name" value="YCII"/>
    <property type="match status" value="1"/>
</dbReference>
<dbReference type="AlphaFoldDB" id="A0A941CYV8"/>
<dbReference type="InterPro" id="IPR051807">
    <property type="entry name" value="Sec-metab_biosynth-assoc"/>
</dbReference>
<name>A0A941CYV8_9CAUL</name>
<dbReference type="PANTHER" id="PTHR33606:SF3">
    <property type="entry name" value="PROTEIN YCII"/>
    <property type="match status" value="1"/>
</dbReference>
<gene>
    <name evidence="3" type="ORF">JKL49_00410</name>
</gene>
<dbReference type="InterPro" id="IPR011008">
    <property type="entry name" value="Dimeric_a/b-barrel"/>
</dbReference>
<dbReference type="PANTHER" id="PTHR33606">
    <property type="entry name" value="PROTEIN YCII"/>
    <property type="match status" value="1"/>
</dbReference>
<proteinExistence type="inferred from homology"/>
<comment type="caution">
    <text evidence="3">The sequence shown here is derived from an EMBL/GenBank/DDBJ whole genome shotgun (WGS) entry which is preliminary data.</text>
</comment>
<feature type="domain" description="YCII-related" evidence="2">
    <location>
        <begin position="3"/>
        <end position="88"/>
    </location>
</feature>
<dbReference type="Proteomes" id="UP000622580">
    <property type="component" value="Unassembled WGS sequence"/>
</dbReference>
<evidence type="ECO:0000259" key="2">
    <source>
        <dbReference type="Pfam" id="PF03795"/>
    </source>
</evidence>
<dbReference type="Gene3D" id="3.30.70.1060">
    <property type="entry name" value="Dimeric alpha+beta barrel"/>
    <property type="match status" value="1"/>
</dbReference>
<comment type="similarity">
    <text evidence="1">Belongs to the YciI family.</text>
</comment>
<keyword evidence="4" id="KW-1185">Reference proteome</keyword>
<dbReference type="SUPFAM" id="SSF54909">
    <property type="entry name" value="Dimeric alpha+beta barrel"/>
    <property type="match status" value="1"/>
</dbReference>
<dbReference type="EMBL" id="JAGSGD010000001">
    <property type="protein sequence ID" value="MBR7617833.1"/>
    <property type="molecule type" value="Genomic_DNA"/>
</dbReference>
<dbReference type="RefSeq" id="WP_215337383.1">
    <property type="nucleotide sequence ID" value="NZ_JAGSGD010000001.1"/>
</dbReference>
<sequence>MALFVMICLDKPGSLDLRMATRPAHLAYAGTFASVVKLGGPILDDKGDMAGSLLVMEGETEEVARAFNRDDPYTLAGLFQSVQILPFRATIGTL</sequence>
<evidence type="ECO:0000313" key="3">
    <source>
        <dbReference type="EMBL" id="MBR7617833.1"/>
    </source>
</evidence>
<dbReference type="InterPro" id="IPR005545">
    <property type="entry name" value="YCII"/>
</dbReference>
<evidence type="ECO:0000313" key="4">
    <source>
        <dbReference type="Proteomes" id="UP000622580"/>
    </source>
</evidence>